<dbReference type="Pfam" id="PF25019">
    <property type="entry name" value="LRR_R13L1-DRL21"/>
    <property type="match status" value="1"/>
</dbReference>
<accession>A0A7I8JFQ5</accession>
<proteinExistence type="predicted"/>
<keyword evidence="5" id="KW-1185">Reference proteome</keyword>
<dbReference type="GO" id="GO:0043531">
    <property type="term" value="F:ADP binding"/>
    <property type="evidence" value="ECO:0007669"/>
    <property type="project" value="InterPro"/>
</dbReference>
<evidence type="ECO:0000256" key="1">
    <source>
        <dbReference type="ARBA" id="ARBA00022614"/>
    </source>
</evidence>
<dbReference type="Gene3D" id="3.80.10.10">
    <property type="entry name" value="Ribonuclease Inhibitor"/>
    <property type="match status" value="1"/>
</dbReference>
<dbReference type="SUPFAM" id="SSF52540">
    <property type="entry name" value="P-loop containing nucleoside triphosphate hydrolases"/>
    <property type="match status" value="1"/>
</dbReference>
<feature type="region of interest" description="Disordered" evidence="2">
    <location>
        <begin position="1"/>
        <end position="22"/>
    </location>
</feature>
<dbReference type="SUPFAM" id="SSF52058">
    <property type="entry name" value="L domain-like"/>
    <property type="match status" value="1"/>
</dbReference>
<evidence type="ECO:0000313" key="4">
    <source>
        <dbReference type="EMBL" id="CAA2629743.1"/>
    </source>
</evidence>
<dbReference type="Proteomes" id="UP001189122">
    <property type="component" value="Unassembled WGS sequence"/>
</dbReference>
<feature type="compositionally biased region" description="Polar residues" evidence="2">
    <location>
        <begin position="1"/>
        <end position="13"/>
    </location>
</feature>
<evidence type="ECO:0000313" key="5">
    <source>
        <dbReference type="Proteomes" id="UP001189122"/>
    </source>
</evidence>
<keyword evidence="1" id="KW-0433">Leucine-rich repeat</keyword>
<name>A0A7I8JFQ5_SPIIN</name>
<dbReference type="InterPro" id="IPR032675">
    <property type="entry name" value="LRR_dom_sf"/>
</dbReference>
<dbReference type="InterPro" id="IPR056789">
    <property type="entry name" value="LRR_R13L1-DRL21"/>
</dbReference>
<dbReference type="AlphaFoldDB" id="A0A7I8JFQ5"/>
<organism evidence="4">
    <name type="scientific">Spirodela intermedia</name>
    <name type="common">Intermediate duckweed</name>
    <dbReference type="NCBI Taxonomy" id="51605"/>
    <lineage>
        <taxon>Eukaryota</taxon>
        <taxon>Viridiplantae</taxon>
        <taxon>Streptophyta</taxon>
        <taxon>Embryophyta</taxon>
        <taxon>Tracheophyta</taxon>
        <taxon>Spermatophyta</taxon>
        <taxon>Magnoliopsida</taxon>
        <taxon>Liliopsida</taxon>
        <taxon>Araceae</taxon>
        <taxon>Lemnoideae</taxon>
        <taxon>Spirodela</taxon>
    </lineage>
</organism>
<sequence>MGNAQSWSPSTGPSPDPASLSEEIKDLKALRQDLRKQIEQAEASDGLSETQKLLLRDSKEVYINVEDVLDEWEYEQLLRAKIEGGSPNMTADPELWDRMADQIRKVKRKLEKAAQSARGRAPSSSLLGDDHDHKVRIVHYLVHKCPEDLTVFRYWVGAGRQDHPRSSRLQRPTGCSSSWTTSIPNTCVLGSPKGLGFLLLFQAKRRCRHHQGQKSCRESKDHPEPLYLEFKLSDDECWGLFKRYASDGNHPVMEDLREKVVEQCQGLPLAAKLLGISFRHHRGDKIDWADDCMDWVIEENIRPVLKSSYLELAPHLNLASSTPRCFPKVISLVDPPPKRETPWKRRRLDQEDEGLQNFDELVSGSFIIQDPEDWTQYSIPKLIWDLLNDISGEEEYVRRADMCDPLCKCRHLLLNPKDGSFRLYPDSFFDSPGLRSLIFMPRIKLRLEILDQDLSSNTSVTTLPESVGGLKHLRFLALNHTGITELPESKGKELCGLRELKALSKLTELGVSGLCNLADSEDAKEASMQDKKSLKVLKLNWCSDDDDAAAKSEQFKGIDYESFTTCGTRLTLATIRLLMKDILLWRNTSQHGFQAIIQIRCPA</sequence>
<protein>
    <recommendedName>
        <fullName evidence="3">R13L1/DRL21-like LRR repeat region domain-containing protein</fullName>
    </recommendedName>
</protein>
<dbReference type="PANTHER" id="PTHR36766">
    <property type="entry name" value="PLANT BROAD-SPECTRUM MILDEW RESISTANCE PROTEIN RPW8"/>
    <property type="match status" value="1"/>
</dbReference>
<dbReference type="PANTHER" id="PTHR36766:SF40">
    <property type="entry name" value="DISEASE RESISTANCE PROTEIN RGA3"/>
    <property type="match status" value="1"/>
</dbReference>
<dbReference type="Gene3D" id="1.10.8.430">
    <property type="entry name" value="Helical domain of apoptotic protease-activating factors"/>
    <property type="match status" value="1"/>
</dbReference>
<dbReference type="EMBL" id="CACRZD030000012">
    <property type="protein sequence ID" value="CAA6668986.1"/>
    <property type="molecule type" value="Genomic_DNA"/>
</dbReference>
<dbReference type="InterPro" id="IPR027417">
    <property type="entry name" value="P-loop_NTPase"/>
</dbReference>
<dbReference type="EMBL" id="LR743599">
    <property type="protein sequence ID" value="CAA2629743.1"/>
    <property type="molecule type" value="Genomic_DNA"/>
</dbReference>
<evidence type="ECO:0000259" key="3">
    <source>
        <dbReference type="Pfam" id="PF25019"/>
    </source>
</evidence>
<dbReference type="InterPro" id="IPR042197">
    <property type="entry name" value="Apaf_helical"/>
</dbReference>
<gene>
    <name evidence="4" type="ORF">SI7747_12015381</name>
</gene>
<evidence type="ECO:0000256" key="2">
    <source>
        <dbReference type="SAM" id="MobiDB-lite"/>
    </source>
</evidence>
<feature type="domain" description="R13L1/DRL21-like LRR repeat region" evidence="3">
    <location>
        <begin position="497"/>
        <end position="552"/>
    </location>
</feature>
<reference evidence="4 5" key="1">
    <citation type="submission" date="2019-12" db="EMBL/GenBank/DDBJ databases">
        <authorList>
            <person name="Scholz U."/>
            <person name="Mascher M."/>
            <person name="Fiebig A."/>
        </authorList>
    </citation>
    <scope>NUCLEOTIDE SEQUENCE</scope>
</reference>